<dbReference type="CDD" id="cd09917">
    <property type="entry name" value="F-box_SF"/>
    <property type="match status" value="1"/>
</dbReference>
<evidence type="ECO:0000313" key="3">
    <source>
        <dbReference type="EMBL" id="KIW92123.1"/>
    </source>
</evidence>
<feature type="region of interest" description="Disordered" evidence="1">
    <location>
        <begin position="366"/>
        <end position="440"/>
    </location>
</feature>
<dbReference type="SMART" id="SM00256">
    <property type="entry name" value="FBOX"/>
    <property type="match status" value="1"/>
</dbReference>
<dbReference type="Gene3D" id="1.20.1280.50">
    <property type="match status" value="1"/>
</dbReference>
<dbReference type="RefSeq" id="XP_016618792.1">
    <property type="nucleotide sequence ID" value="XM_016764842.1"/>
</dbReference>
<dbReference type="HOGENOM" id="CLU_003437_1_0_1"/>
<evidence type="ECO:0000313" key="4">
    <source>
        <dbReference type="Proteomes" id="UP000053789"/>
    </source>
</evidence>
<reference evidence="3" key="1">
    <citation type="submission" date="2015-01" db="EMBL/GenBank/DDBJ databases">
        <title>The Genome Sequence of Cladophialophora bantiana CBS 173.52.</title>
        <authorList>
            <consortium name="The Broad Institute Genomics Platform"/>
            <person name="Cuomo C."/>
            <person name="de Hoog S."/>
            <person name="Gorbushina A."/>
            <person name="Stielow B."/>
            <person name="Teixiera M."/>
            <person name="Abouelleil A."/>
            <person name="Chapman S.B."/>
            <person name="Priest M."/>
            <person name="Young S.K."/>
            <person name="Wortman J."/>
            <person name="Nusbaum C."/>
            <person name="Birren B."/>
        </authorList>
    </citation>
    <scope>NUCLEOTIDE SEQUENCE [LARGE SCALE GENOMIC DNA]</scope>
    <source>
        <strain evidence="3">CBS 173.52</strain>
    </source>
</reference>
<feature type="region of interest" description="Disordered" evidence="1">
    <location>
        <begin position="1180"/>
        <end position="1230"/>
    </location>
</feature>
<dbReference type="PROSITE" id="PS50181">
    <property type="entry name" value="FBOX"/>
    <property type="match status" value="1"/>
</dbReference>
<gene>
    <name evidence="3" type="ORF">Z519_07107</name>
</gene>
<dbReference type="EMBL" id="KN846989">
    <property type="protein sequence ID" value="KIW92123.1"/>
    <property type="molecule type" value="Genomic_DNA"/>
</dbReference>
<feature type="region of interest" description="Disordered" evidence="1">
    <location>
        <begin position="1"/>
        <end position="26"/>
    </location>
</feature>
<evidence type="ECO:0000256" key="1">
    <source>
        <dbReference type="SAM" id="MobiDB-lite"/>
    </source>
</evidence>
<dbReference type="OrthoDB" id="2322499at2759"/>
<keyword evidence="4" id="KW-1185">Reference proteome</keyword>
<feature type="compositionally biased region" description="Polar residues" evidence="1">
    <location>
        <begin position="900"/>
        <end position="909"/>
    </location>
</feature>
<dbReference type="InterPro" id="IPR001810">
    <property type="entry name" value="F-box_dom"/>
</dbReference>
<feature type="compositionally biased region" description="Basic and acidic residues" evidence="1">
    <location>
        <begin position="1182"/>
        <end position="1208"/>
    </location>
</feature>
<protein>
    <recommendedName>
        <fullName evidence="2">F-box domain-containing protein</fullName>
    </recommendedName>
</protein>
<dbReference type="AlphaFoldDB" id="A0A0D2HFT4"/>
<feature type="compositionally biased region" description="Polar residues" evidence="1">
    <location>
        <begin position="366"/>
        <end position="382"/>
    </location>
</feature>
<accession>A0A0D2HFT4</accession>
<feature type="domain" description="F-box" evidence="2">
    <location>
        <begin position="81"/>
        <end position="136"/>
    </location>
</feature>
<dbReference type="SUPFAM" id="SSF81383">
    <property type="entry name" value="F-box domain"/>
    <property type="match status" value="1"/>
</dbReference>
<dbReference type="Pfam" id="PF12937">
    <property type="entry name" value="F-box-like"/>
    <property type="match status" value="1"/>
</dbReference>
<feature type="compositionally biased region" description="Basic and acidic residues" evidence="1">
    <location>
        <begin position="422"/>
        <end position="440"/>
    </location>
</feature>
<organism evidence="3 4">
    <name type="scientific">Cladophialophora bantiana (strain ATCC 10958 / CBS 173.52 / CDC B-1940 / NIH 8579)</name>
    <name type="common">Xylohypha bantiana</name>
    <dbReference type="NCBI Taxonomy" id="1442370"/>
    <lineage>
        <taxon>Eukaryota</taxon>
        <taxon>Fungi</taxon>
        <taxon>Dikarya</taxon>
        <taxon>Ascomycota</taxon>
        <taxon>Pezizomycotina</taxon>
        <taxon>Eurotiomycetes</taxon>
        <taxon>Chaetothyriomycetidae</taxon>
        <taxon>Chaetothyriales</taxon>
        <taxon>Herpotrichiellaceae</taxon>
        <taxon>Cladophialophora</taxon>
    </lineage>
</organism>
<dbReference type="Proteomes" id="UP000053789">
    <property type="component" value="Unassembled WGS sequence"/>
</dbReference>
<proteinExistence type="predicted"/>
<feature type="region of interest" description="Disordered" evidence="1">
    <location>
        <begin position="704"/>
        <end position="741"/>
    </location>
</feature>
<dbReference type="GeneID" id="27700035"/>
<sequence>MDFTDGSTFAPAKGRRKRPRSPDLAENSTLKLEQGLVAADHAATAISLGPDTERSKRLKLSVGTPGLSSPAGSKRASLRQPLMLAELPCEVLQHIFTFVDPISLGRLVCVNRSFRSLLDPACLLPQKSASSQFMHLTMRSQDLVWATSRRSFLQGFPKPMDKMTELEMWRLVRGHACQFCGKKTAREQHPSTSEPWDAGPGLDGVRPIWPFRVRTCGRCLQLRLIKDAELLVSTHSALRPGLPFAILTQDLNYIPSQLIQQKSPPPHLELIKYYFRPQLEELQSEFHDVKALGAATITEWYKGLETLGQQSNADAARFEQWELQGGFSRVPTQLGQNENSAIASSRRVASQGDLMQVPDNMQQASVNSAVGTPSGDVTSGFSTPGVHEGEQSSAPGQEPLGTTGPLTHPGLLGQTLVHPPRQKTERSLKEAKETRAERRKEIERRCLALEPPIMPSTLAHMDAFQAAILISRPLDDKAWEILRPRLLAQRADAEHRESKVALRDPNMQLQKRQQLEEEQRVAQANTSHMWLELKVPARDKLQKYAQEFIHQTWSDGRAVTKATACKFAAEVLCHVRQRFDEVVSQEDRMLELKGTAFPQDAASLAFRKLRLEDMKWVYEEFVRRHTESFGRELFLCHVCDNQKLFAFEAVIQHFAAKHTNALSSGNSIVYWKADWPLEPPFDPHPNIPWALEATGNMPLTQLHQQAHSSFPPRGPPSSVEGEPRGSNMFPQPFPPPQWPADPSQYINQNSSSGSVRMESLNGGRLPVALDRGAIRDGVAGSSLARSEASGYANEDGYGPRFHTQTLTRPGRSNIQFYQGSYTGGRASDAVRDYTGRSASRREEHSHPFEIGRGWEAWRGEGPMSHGSMIYSYGDGSSRFSYAESLQRDGGTSVEGISETGRGSKTTSRISLHRGIDSESRAATSEIETSRDDTDQAATKGAVEKFLNSFSPMVDEERMDSTKSVAATAHGIDLQQSRTVPGSQSADAYLQHHQSWDRMNSHAVSRLSPASRQRPPLPMREIEQPPLWSDDPATQLRYRPVMPPDRDHEVAREAAHGGRYGEEISERTQQIHYDSQNEGMRNMASTYAVPSYEHQYFYGHDGRRYVEIREPSLERYPLRVENFPDRYQEPSEIGGSRYLENRRYFLERHVDHDNHVRAAPREYRLGDNGYYSAHRRGPSSMEYDGRYTHEEVPLEPRTRPSRVSNREITYEPIEQPIRYTPPSFGAGRPGG</sequence>
<dbReference type="VEuPathDB" id="FungiDB:Z519_07107"/>
<feature type="region of interest" description="Disordered" evidence="1">
    <location>
        <begin position="888"/>
        <end position="936"/>
    </location>
</feature>
<name>A0A0D2HFT4_CLAB1</name>
<evidence type="ECO:0000259" key="2">
    <source>
        <dbReference type="PROSITE" id="PS50181"/>
    </source>
</evidence>
<dbReference type="InterPro" id="IPR036047">
    <property type="entry name" value="F-box-like_dom_sf"/>
</dbReference>
<feature type="region of interest" description="Disordered" evidence="1">
    <location>
        <begin position="1006"/>
        <end position="1032"/>
    </location>
</feature>